<feature type="region of interest" description="Disordered" evidence="2">
    <location>
        <begin position="110"/>
        <end position="171"/>
    </location>
</feature>
<dbReference type="AlphaFoldDB" id="A0A6P2BYB3"/>
<dbReference type="OrthoDB" id="3829170at2"/>
<accession>A0A6P2BYB3</accession>
<reference evidence="3 4" key="1">
    <citation type="submission" date="2018-11" db="EMBL/GenBank/DDBJ databases">
        <title>Trebonia kvetii gen.nov., sp.nov., a novel acidophilic actinobacterium, and proposal of the new actinobacterial family Treboniaceae fam. nov.</title>
        <authorList>
            <person name="Rapoport D."/>
            <person name="Sagova-Mareckova M."/>
            <person name="Sedlacek I."/>
            <person name="Provaznik J."/>
            <person name="Kralova S."/>
            <person name="Pavlinic D."/>
            <person name="Benes V."/>
            <person name="Kopecky J."/>
        </authorList>
    </citation>
    <scope>NUCLEOTIDE SEQUENCE [LARGE SCALE GENOMIC DNA]</scope>
    <source>
        <strain evidence="3 4">15Tr583</strain>
    </source>
</reference>
<feature type="compositionally biased region" description="Basic and acidic residues" evidence="2">
    <location>
        <begin position="139"/>
        <end position="154"/>
    </location>
</feature>
<dbReference type="EMBL" id="RPFW01000003">
    <property type="protein sequence ID" value="TVZ04102.1"/>
    <property type="molecule type" value="Genomic_DNA"/>
</dbReference>
<evidence type="ECO:0000313" key="4">
    <source>
        <dbReference type="Proteomes" id="UP000460272"/>
    </source>
</evidence>
<name>A0A6P2BYB3_9ACTN</name>
<organism evidence="3 4">
    <name type="scientific">Trebonia kvetii</name>
    <dbReference type="NCBI Taxonomy" id="2480626"/>
    <lineage>
        <taxon>Bacteria</taxon>
        <taxon>Bacillati</taxon>
        <taxon>Actinomycetota</taxon>
        <taxon>Actinomycetes</taxon>
        <taxon>Streptosporangiales</taxon>
        <taxon>Treboniaceae</taxon>
        <taxon>Trebonia</taxon>
    </lineage>
</organism>
<evidence type="ECO:0000256" key="2">
    <source>
        <dbReference type="SAM" id="MobiDB-lite"/>
    </source>
</evidence>
<keyword evidence="1" id="KW-0175">Coiled coil</keyword>
<feature type="coiled-coil region" evidence="1">
    <location>
        <begin position="67"/>
        <end position="94"/>
    </location>
</feature>
<comment type="caution">
    <text evidence="3">The sequence shown here is derived from an EMBL/GenBank/DDBJ whole genome shotgun (WGS) entry which is preliminary data.</text>
</comment>
<protein>
    <submittedName>
        <fullName evidence="3">Uncharacterized protein</fullName>
    </submittedName>
</protein>
<evidence type="ECO:0000256" key="1">
    <source>
        <dbReference type="SAM" id="Coils"/>
    </source>
</evidence>
<gene>
    <name evidence="3" type="ORF">EAS64_16965</name>
</gene>
<evidence type="ECO:0000313" key="3">
    <source>
        <dbReference type="EMBL" id="TVZ04102.1"/>
    </source>
</evidence>
<sequence>MAVLNKAEGRLVAETELDALAGLGEDEAIELEARVRRARDKAVGQYRRPASAAVAEHAARGMAYPENQRARARAEAFERALARASHRVAVLAKESAASLRKERLDVARAAKRGGRAWPGGEEMVPRQRRKGPEVTPEPTGERALRSAARERQRAETLSQGARKQAKRDSKR</sequence>
<keyword evidence="4" id="KW-1185">Reference proteome</keyword>
<dbReference type="Proteomes" id="UP000460272">
    <property type="component" value="Unassembled WGS sequence"/>
</dbReference>
<proteinExistence type="predicted"/>